<dbReference type="Proteomes" id="UP000580051">
    <property type="component" value="Unassembled WGS sequence"/>
</dbReference>
<feature type="coiled-coil region" evidence="1">
    <location>
        <begin position="430"/>
        <end position="464"/>
    </location>
</feature>
<dbReference type="RefSeq" id="WP_176226661.1">
    <property type="nucleotide sequence ID" value="NZ_BLRV01000058.1"/>
</dbReference>
<dbReference type="InterPro" id="IPR004013">
    <property type="entry name" value="PHP_dom"/>
</dbReference>
<dbReference type="EMBL" id="BLRV01000058">
    <property type="protein sequence ID" value="GFP21532.1"/>
    <property type="molecule type" value="Genomic_DNA"/>
</dbReference>
<evidence type="ECO:0000259" key="2">
    <source>
        <dbReference type="Pfam" id="PF02811"/>
    </source>
</evidence>
<dbReference type="GO" id="GO:0004534">
    <property type="term" value="F:5'-3' RNA exonuclease activity"/>
    <property type="evidence" value="ECO:0007669"/>
    <property type="project" value="TreeGrafter"/>
</dbReference>
<dbReference type="Pfam" id="PF02811">
    <property type="entry name" value="PHP"/>
    <property type="match status" value="1"/>
</dbReference>
<reference evidence="3 4" key="1">
    <citation type="journal article" date="2020" name="Front. Microbiol.">
        <title>Single-cell genomics of novel Actinobacteria with the Wood-Ljungdahl pathway discovered in a serpentinizing system.</title>
        <authorList>
            <person name="Merino N."/>
            <person name="Kawai M."/>
            <person name="Boyd E.S."/>
            <person name="Colman D.R."/>
            <person name="McGlynn S.E."/>
            <person name="Nealson K.H."/>
            <person name="Kurokawa K."/>
            <person name="Hongoh Y."/>
        </authorList>
    </citation>
    <scope>NUCLEOTIDE SEQUENCE [LARGE SCALE GENOMIC DNA]</scope>
    <source>
        <strain evidence="3 4">S06</strain>
    </source>
</reference>
<dbReference type="SUPFAM" id="SSF52540">
    <property type="entry name" value="P-loop containing nucleoside triphosphate hydrolases"/>
    <property type="match status" value="2"/>
</dbReference>
<feature type="domain" description="PHP" evidence="2">
    <location>
        <begin position="55"/>
        <end position="170"/>
    </location>
</feature>
<organism evidence="3 4">
    <name type="scientific">Candidatus Hakubella thermalkaliphila</name>
    <dbReference type="NCBI Taxonomy" id="2754717"/>
    <lineage>
        <taxon>Bacteria</taxon>
        <taxon>Bacillati</taxon>
        <taxon>Actinomycetota</taxon>
        <taxon>Actinomycetota incertae sedis</taxon>
        <taxon>Candidatus Hakubellales</taxon>
        <taxon>Candidatus Hakubellaceae</taxon>
        <taxon>Candidatus Hakubella</taxon>
    </lineage>
</organism>
<dbReference type="Gene3D" id="3.20.20.140">
    <property type="entry name" value="Metal-dependent hydrolases"/>
    <property type="match status" value="1"/>
</dbReference>
<gene>
    <name evidence="3" type="ORF">HKBW3S06_00759</name>
</gene>
<dbReference type="InterPro" id="IPR054787">
    <property type="entry name" value="TrlF_ATPase"/>
</dbReference>
<proteinExistence type="predicted"/>
<feature type="coiled-coil region" evidence="1">
    <location>
        <begin position="493"/>
        <end position="520"/>
    </location>
</feature>
<keyword evidence="1" id="KW-0175">Coiled coil</keyword>
<evidence type="ECO:0000256" key="1">
    <source>
        <dbReference type="SAM" id="Coils"/>
    </source>
</evidence>
<comment type="caution">
    <text evidence="3">The sequence shown here is derived from an EMBL/GenBank/DDBJ whole genome shotgun (WGS) entry which is preliminary data.</text>
</comment>
<dbReference type="SUPFAM" id="SSF89550">
    <property type="entry name" value="PHP domain-like"/>
    <property type="match status" value="1"/>
</dbReference>
<evidence type="ECO:0000313" key="4">
    <source>
        <dbReference type="Proteomes" id="UP000580051"/>
    </source>
</evidence>
<sequence length="905" mass="103771">MTDKNSEFTQILKKLKGARFYWVDLHIHTPAWHGFKLPSGARTTDEKWKREFALEYIRKAQENGISILGITEHNDVSWVDYVRNAAAGTGIKVFPGFEITTKSGADGIHILCLFNPDITKDILDGLLSNFGLLPNQRFYDDGSSKVVTKDLKEIIEAVKKQGGICIAAHVSSDNGLLAKTEGQIRVDLFTNPDLLAVEIPEGREALGSFEKKAISNELDNYKRRFPIACINSSDAKSINEIGMRKTLIKISSFTVEGLRVAFLDWQSRIRLQDELPKQPLRFSKILAVKWEGGFLNNVGIHFNDNLNCIIGGKGTGKSTVVETIRYVFEEKVKASEIEKQYNAILKEVFRSGSKVSVLIEAHHPAPKRYIIERIYPQLPVIKEEDGTIRGDLKPNDIFKIEVYGQKEIYEISKDRQFLFALLDRFVGDRLDSLKEEQKELLSTLEENKADLLRLQRSISLAEEKIADAPSLEEKIKTYRETGIQESLREKRQYAKEEQLLQRSREKLEQFSDLLKHFKGEIDLDASFLLQADKDELPNKNILHRAREIIESLSKAIGKSTREMEDSLQSAIEKYQGAEVLQKWQELNRKQNERYAKILRSLQDKFKTVDPDELVRLEQKVEQLKLIRQEKEKYDLQYEELEKQRNNLLISLQNNRSQAYRTREQVMNELNEKLNGALRVRLRYQGEKQEFMKRLKQLKSGLREEQLDRIIKSDDFSVLEFTRALRAGADSLVQKYRIPSASTETLCRSISQEELYSLETFEIPTTAIIELNLGSKEAPNFKNIGDLSVGQKCTALLTLILLENPYPLVVDQPEDDLDNTFIVNDIVNRLRREKEHRQFIITTHNANIPVLGDAELIIPLEATADQANVEEGLCGSIDDELVKEIVKKVLEGGREAFEIRKEKYGI</sequence>
<protein>
    <recommendedName>
        <fullName evidence="2">PHP domain-containing protein</fullName>
    </recommendedName>
</protein>
<dbReference type="InterPro" id="IPR016195">
    <property type="entry name" value="Pol/histidinol_Pase-like"/>
</dbReference>
<name>A0A6V8NMH3_9ACTN</name>
<dbReference type="InterPro" id="IPR052018">
    <property type="entry name" value="PHP_domain"/>
</dbReference>
<evidence type="ECO:0000313" key="3">
    <source>
        <dbReference type="EMBL" id="GFP21532.1"/>
    </source>
</evidence>
<dbReference type="InterPro" id="IPR027417">
    <property type="entry name" value="P-loop_NTPase"/>
</dbReference>
<dbReference type="NCBIfam" id="NF045780">
    <property type="entry name" value="TrlF_fam_ATP"/>
    <property type="match status" value="1"/>
</dbReference>
<accession>A0A6V8NMH3</accession>
<dbReference type="PANTHER" id="PTHR42924:SF3">
    <property type="entry name" value="POLYMERASE_HISTIDINOL PHOSPHATASE N-TERMINAL DOMAIN-CONTAINING PROTEIN"/>
    <property type="match status" value="1"/>
</dbReference>
<dbReference type="PANTHER" id="PTHR42924">
    <property type="entry name" value="EXONUCLEASE"/>
    <property type="match status" value="1"/>
</dbReference>
<feature type="coiled-coil region" evidence="1">
    <location>
        <begin position="613"/>
        <end position="657"/>
    </location>
</feature>
<dbReference type="AlphaFoldDB" id="A0A6V8NMH3"/>
<dbReference type="Gene3D" id="3.40.50.300">
    <property type="entry name" value="P-loop containing nucleotide triphosphate hydrolases"/>
    <property type="match status" value="2"/>
</dbReference>
<dbReference type="GO" id="GO:0035312">
    <property type="term" value="F:5'-3' DNA exonuclease activity"/>
    <property type="evidence" value="ECO:0007669"/>
    <property type="project" value="TreeGrafter"/>
</dbReference>